<dbReference type="InterPro" id="IPR005119">
    <property type="entry name" value="LysR_subst-bd"/>
</dbReference>
<keyword evidence="4" id="KW-0804">Transcription</keyword>
<dbReference type="SUPFAM" id="SSF53850">
    <property type="entry name" value="Periplasmic binding protein-like II"/>
    <property type="match status" value="1"/>
</dbReference>
<protein>
    <submittedName>
        <fullName evidence="6">LysR family transcriptional regulator</fullName>
    </submittedName>
</protein>
<reference evidence="7" key="2">
    <citation type="submission" date="2019-06" db="EMBL/GenBank/DDBJ databases">
        <title>AzeR, a transcriptional regulator that responds to azelaic acid in Pseudomonas nitroreducens.</title>
        <authorList>
            <person name="Bez C."/>
            <person name="Javvadi S.G."/>
            <person name="Bertani I."/>
            <person name="Devescovi G."/>
            <person name="Studholme D.J."/>
            <person name="Geller A."/>
            <person name="Levy A."/>
            <person name="Venturi V."/>
        </authorList>
    </citation>
    <scope>NUCLEOTIDE SEQUENCE [LARGE SCALE GENOMIC DNA]</scope>
    <source>
        <strain evidence="7">DSM 9128</strain>
    </source>
</reference>
<organism evidence="6 7">
    <name type="scientific">Pseudomonas nitroreducens</name>
    <dbReference type="NCBI Taxonomy" id="46680"/>
    <lineage>
        <taxon>Bacteria</taxon>
        <taxon>Pseudomonadati</taxon>
        <taxon>Pseudomonadota</taxon>
        <taxon>Gammaproteobacteria</taxon>
        <taxon>Pseudomonadales</taxon>
        <taxon>Pseudomonadaceae</taxon>
        <taxon>Pseudomonas</taxon>
    </lineage>
</organism>
<dbReference type="FunFam" id="1.10.10.10:FF:000001">
    <property type="entry name" value="LysR family transcriptional regulator"/>
    <property type="match status" value="1"/>
</dbReference>
<feature type="domain" description="HTH lysR-type" evidence="5">
    <location>
        <begin position="1"/>
        <end position="58"/>
    </location>
</feature>
<dbReference type="PROSITE" id="PS50931">
    <property type="entry name" value="HTH_LYSR"/>
    <property type="match status" value="1"/>
</dbReference>
<dbReference type="RefSeq" id="WP_138217001.1">
    <property type="nucleotide sequence ID" value="NZ_VASG01000012.1"/>
</dbReference>
<dbReference type="InterPro" id="IPR036388">
    <property type="entry name" value="WH-like_DNA-bd_sf"/>
</dbReference>
<dbReference type="InterPro" id="IPR050950">
    <property type="entry name" value="HTH-type_LysR_regulators"/>
</dbReference>
<dbReference type="Gene3D" id="3.40.190.10">
    <property type="entry name" value="Periplasmic binding protein-like II"/>
    <property type="match status" value="2"/>
</dbReference>
<dbReference type="AlphaFoldDB" id="A0A5R8ZQS2"/>
<comment type="caution">
    <text evidence="6">The sequence shown here is derived from an EMBL/GenBank/DDBJ whole genome shotgun (WGS) entry which is preliminary data.</text>
</comment>
<dbReference type="Gene3D" id="1.10.10.10">
    <property type="entry name" value="Winged helix-like DNA-binding domain superfamily/Winged helix DNA-binding domain"/>
    <property type="match status" value="1"/>
</dbReference>
<evidence type="ECO:0000313" key="7">
    <source>
        <dbReference type="Proteomes" id="UP000307510"/>
    </source>
</evidence>
<dbReference type="EMBL" id="VASG01000012">
    <property type="protein sequence ID" value="TLP68629.1"/>
    <property type="molecule type" value="Genomic_DNA"/>
</dbReference>
<dbReference type="GO" id="GO:0003700">
    <property type="term" value="F:DNA-binding transcription factor activity"/>
    <property type="evidence" value="ECO:0007669"/>
    <property type="project" value="InterPro"/>
</dbReference>
<sequence length="312" mass="34759">MELRQLRHLAALADFQNYQRAADAIGLSQSALSRSIQSLERDLDCLLVDRQSRDFRLTGQGELVLQHARRLLAGTRSLRNELQQYNGLDAGELRFGCGPYPAQLLVPEAMADFIRAHPAIDVGFLMGDWEQMAQLLREEQVEFFVGDAREFADDPAYQVRWMEFRPGRFFCRSGHPLAAEAKLKLADLLDYPRVGTRIPPPLRKVLAEVIGERDFHMNIECAQFAAILHIVARSDAVGLAAVEALHDPVQRGEVALLKITDIPQDRPELRLHYGIVSRAGFSLSPAAQAMVEAIFAADQRLPRGLAGAGRNA</sequence>
<reference evidence="6 7" key="1">
    <citation type="submission" date="2019-05" db="EMBL/GenBank/DDBJ databases">
        <authorList>
            <person name="Moore K."/>
            <person name="O'Neill P."/>
            <person name="Farbos A."/>
            <person name="Studholme D.J."/>
        </authorList>
    </citation>
    <scope>NUCLEOTIDE SEQUENCE [LARGE SCALE GENOMIC DNA]</scope>
    <source>
        <strain evidence="6 7">DSM 9128</strain>
    </source>
</reference>
<evidence type="ECO:0000259" key="5">
    <source>
        <dbReference type="PROSITE" id="PS50931"/>
    </source>
</evidence>
<evidence type="ECO:0000256" key="4">
    <source>
        <dbReference type="ARBA" id="ARBA00023163"/>
    </source>
</evidence>
<dbReference type="GO" id="GO:0003677">
    <property type="term" value="F:DNA binding"/>
    <property type="evidence" value="ECO:0007669"/>
    <property type="project" value="UniProtKB-KW"/>
</dbReference>
<keyword evidence="3" id="KW-0238">DNA-binding</keyword>
<dbReference type="Proteomes" id="UP000307510">
    <property type="component" value="Unassembled WGS sequence"/>
</dbReference>
<comment type="similarity">
    <text evidence="1">Belongs to the LysR transcriptional regulatory family.</text>
</comment>
<dbReference type="Pfam" id="PF03466">
    <property type="entry name" value="LysR_substrate"/>
    <property type="match status" value="1"/>
</dbReference>
<keyword evidence="2" id="KW-0805">Transcription regulation</keyword>
<dbReference type="SUPFAM" id="SSF46785">
    <property type="entry name" value="Winged helix' DNA-binding domain"/>
    <property type="match status" value="1"/>
</dbReference>
<gene>
    <name evidence="6" type="ORF">FEA48_29735</name>
</gene>
<dbReference type="InterPro" id="IPR036390">
    <property type="entry name" value="WH_DNA-bd_sf"/>
</dbReference>
<dbReference type="PANTHER" id="PTHR30419">
    <property type="entry name" value="HTH-TYPE TRANSCRIPTIONAL REGULATOR YBHD"/>
    <property type="match status" value="1"/>
</dbReference>
<name>A0A5R8ZQS2_PSENT</name>
<evidence type="ECO:0000313" key="6">
    <source>
        <dbReference type="EMBL" id="TLP68629.1"/>
    </source>
</evidence>
<evidence type="ECO:0000256" key="3">
    <source>
        <dbReference type="ARBA" id="ARBA00023125"/>
    </source>
</evidence>
<evidence type="ECO:0000256" key="1">
    <source>
        <dbReference type="ARBA" id="ARBA00009437"/>
    </source>
</evidence>
<dbReference type="Pfam" id="PF00126">
    <property type="entry name" value="HTH_1"/>
    <property type="match status" value="1"/>
</dbReference>
<dbReference type="PANTHER" id="PTHR30419:SF30">
    <property type="entry name" value="LYSR FAMILY TRANSCRIPTIONAL REGULATOR"/>
    <property type="match status" value="1"/>
</dbReference>
<accession>A0A5R8ZQS2</accession>
<dbReference type="GO" id="GO:0005829">
    <property type="term" value="C:cytosol"/>
    <property type="evidence" value="ECO:0007669"/>
    <property type="project" value="TreeGrafter"/>
</dbReference>
<evidence type="ECO:0000256" key="2">
    <source>
        <dbReference type="ARBA" id="ARBA00023015"/>
    </source>
</evidence>
<dbReference type="InterPro" id="IPR000847">
    <property type="entry name" value="LysR_HTH_N"/>
</dbReference>
<proteinExistence type="inferred from homology"/>